<accession>A0A914XRU6</accession>
<keyword evidence="2" id="KW-1185">Reference proteome</keyword>
<evidence type="ECO:0000259" key="1">
    <source>
        <dbReference type="Pfam" id="PF16486"/>
    </source>
</evidence>
<protein>
    <recommendedName>
        <fullName evidence="1">Protein argonaute N-terminal domain-containing protein</fullName>
    </recommendedName>
</protein>
<dbReference type="WBParaSite" id="PSU_v2.g10709.t1">
    <property type="protein sequence ID" value="PSU_v2.g10709.t1"/>
    <property type="gene ID" value="PSU_v2.g10709"/>
</dbReference>
<organism evidence="2 3">
    <name type="scientific">Panagrolaimus superbus</name>
    <dbReference type="NCBI Taxonomy" id="310955"/>
    <lineage>
        <taxon>Eukaryota</taxon>
        <taxon>Metazoa</taxon>
        <taxon>Ecdysozoa</taxon>
        <taxon>Nematoda</taxon>
        <taxon>Chromadorea</taxon>
        <taxon>Rhabditida</taxon>
        <taxon>Tylenchina</taxon>
        <taxon>Panagrolaimomorpha</taxon>
        <taxon>Panagrolaimoidea</taxon>
        <taxon>Panagrolaimidae</taxon>
        <taxon>Panagrolaimus</taxon>
    </lineage>
</organism>
<dbReference type="InterPro" id="IPR032474">
    <property type="entry name" value="Argonaute_N"/>
</dbReference>
<sequence length="426" mass="49178">MLAKCTASQWMLIVSPKSLAHQYDVDMVFGRPEAIDDENAKGVKKLTKCNDDFHKEICRHILESLEALEGITPAYDERAIMWTNKPLKQDINLTVPQPDLDEFLQESLKDPEAVLRILISKTKTINLSEFTSVRTNAGEDRTWRTVPEMILSENPITRKENPYVSIGAGQLFETNSNPFDRGLVYRDGNRKGVQIVKDGSNKPHLSLSLDFCRKVFFPNNLKFIDLVRSFMAGGQNYKEAEALFRKIKLCPIYNRSRILTFKKFSDKTFRQLKQNDGRPLEEYYRTTLNCPLQHLDERAANMSNGHGDFPLELLEVLPNQPVPVLRMPETLKEKALELNRLKPHERLSLIQRQFNKLALNNAVTTAFGLKISPRMAECDFQRLPRMKMILHQNTVECNDQGSFKFDRNMYYKASRLFKNCCFCNST</sequence>
<feature type="domain" description="Protein argonaute N-terminal" evidence="1">
    <location>
        <begin position="16"/>
        <end position="133"/>
    </location>
</feature>
<reference evidence="3" key="1">
    <citation type="submission" date="2022-11" db="UniProtKB">
        <authorList>
            <consortium name="WormBaseParasite"/>
        </authorList>
    </citation>
    <scope>IDENTIFICATION</scope>
</reference>
<dbReference type="InterPro" id="IPR036085">
    <property type="entry name" value="PAZ_dom_sf"/>
</dbReference>
<dbReference type="Pfam" id="PF16486">
    <property type="entry name" value="ArgoN"/>
    <property type="match status" value="1"/>
</dbReference>
<name>A0A914XRU6_9BILA</name>
<evidence type="ECO:0000313" key="3">
    <source>
        <dbReference type="WBParaSite" id="PSU_v2.g10709.t1"/>
    </source>
</evidence>
<dbReference type="Gene3D" id="2.170.260.10">
    <property type="entry name" value="paz domain"/>
    <property type="match status" value="1"/>
</dbReference>
<dbReference type="PANTHER" id="PTHR22891">
    <property type="entry name" value="EUKARYOTIC TRANSLATION INITIATION FACTOR 2C"/>
    <property type="match status" value="1"/>
</dbReference>
<dbReference type="SUPFAM" id="SSF101690">
    <property type="entry name" value="PAZ domain"/>
    <property type="match status" value="1"/>
</dbReference>
<dbReference type="AlphaFoldDB" id="A0A914XRU6"/>
<evidence type="ECO:0000313" key="2">
    <source>
        <dbReference type="Proteomes" id="UP000887577"/>
    </source>
</evidence>
<dbReference type="Proteomes" id="UP000887577">
    <property type="component" value="Unplaced"/>
</dbReference>
<proteinExistence type="predicted"/>